<dbReference type="AlphaFoldDB" id="A0A327QYL1"/>
<gene>
    <name evidence="1" type="ORF">LX64_01502</name>
</gene>
<reference evidence="1 2" key="1">
    <citation type="submission" date="2018-06" db="EMBL/GenBank/DDBJ databases">
        <title>Genomic Encyclopedia of Archaeal and Bacterial Type Strains, Phase II (KMG-II): from individual species to whole genera.</title>
        <authorList>
            <person name="Goeker M."/>
        </authorList>
    </citation>
    <scope>NUCLEOTIDE SEQUENCE [LARGE SCALE GENOMIC DNA]</scope>
    <source>
        <strain evidence="1 2">DSM 23857</strain>
    </source>
</reference>
<dbReference type="OrthoDB" id="883590at2"/>
<accession>A0A327QYL1</accession>
<evidence type="ECO:0000313" key="1">
    <source>
        <dbReference type="EMBL" id="RAJ08848.1"/>
    </source>
</evidence>
<comment type="caution">
    <text evidence="1">The sequence shown here is derived from an EMBL/GenBank/DDBJ whole genome shotgun (WGS) entry which is preliminary data.</text>
</comment>
<protein>
    <recommendedName>
        <fullName evidence="3">ADP-ribosylation/crystallin J1</fullName>
    </recommendedName>
</protein>
<keyword evidence="2" id="KW-1185">Reference proteome</keyword>
<evidence type="ECO:0008006" key="3">
    <source>
        <dbReference type="Google" id="ProtNLM"/>
    </source>
</evidence>
<dbReference type="RefSeq" id="WP_111596947.1">
    <property type="nucleotide sequence ID" value="NZ_QLLL01000002.1"/>
</dbReference>
<sequence length="118" mass="13547">MKQQKVTLFRPVNQHELALIAASNFTAFPPRLPDQPIFYPVANFEYAKQITLEWNVPAYGQGFVTAFDVDAIFLQKYTVENVGGALHDEYWIPSEDLYLFNEHIRGPIRVVFDAAKDL</sequence>
<evidence type="ECO:0000313" key="2">
    <source>
        <dbReference type="Proteomes" id="UP000249547"/>
    </source>
</evidence>
<dbReference type="EMBL" id="QLLL01000002">
    <property type="protein sequence ID" value="RAJ08848.1"/>
    <property type="molecule type" value="Genomic_DNA"/>
</dbReference>
<organism evidence="1 2">
    <name type="scientific">Chitinophaga skermanii</name>
    <dbReference type="NCBI Taxonomy" id="331697"/>
    <lineage>
        <taxon>Bacteria</taxon>
        <taxon>Pseudomonadati</taxon>
        <taxon>Bacteroidota</taxon>
        <taxon>Chitinophagia</taxon>
        <taxon>Chitinophagales</taxon>
        <taxon>Chitinophagaceae</taxon>
        <taxon>Chitinophaga</taxon>
    </lineage>
</organism>
<proteinExistence type="predicted"/>
<dbReference type="Proteomes" id="UP000249547">
    <property type="component" value="Unassembled WGS sequence"/>
</dbReference>
<name>A0A327QYL1_9BACT</name>